<feature type="domain" description="STAS" evidence="1">
    <location>
        <begin position="34"/>
        <end position="91"/>
    </location>
</feature>
<dbReference type="InterPro" id="IPR002645">
    <property type="entry name" value="STAS_dom"/>
</dbReference>
<dbReference type="Gene3D" id="3.30.750.24">
    <property type="entry name" value="STAS domain"/>
    <property type="match status" value="1"/>
</dbReference>
<reference evidence="2 3" key="1">
    <citation type="submission" date="2022-10" db="EMBL/GenBank/DDBJ databases">
        <title>The complete genomes of actinobacterial strains from the NBC collection.</title>
        <authorList>
            <person name="Joergensen T.S."/>
            <person name="Alvarez Arevalo M."/>
            <person name="Sterndorff E.B."/>
            <person name="Faurdal D."/>
            <person name="Vuksanovic O."/>
            <person name="Mourched A.-S."/>
            <person name="Charusanti P."/>
            <person name="Shaw S."/>
            <person name="Blin K."/>
            <person name="Weber T."/>
        </authorList>
    </citation>
    <scope>NUCLEOTIDE SEQUENCE [LARGE SCALE GENOMIC DNA]</scope>
    <source>
        <strain evidence="2 3">NBC_00123</strain>
    </source>
</reference>
<dbReference type="EMBL" id="CP108188">
    <property type="protein sequence ID" value="WTR68759.1"/>
    <property type="molecule type" value="Genomic_DNA"/>
</dbReference>
<gene>
    <name evidence="2" type="ORF">OG814_05465</name>
</gene>
<dbReference type="Pfam" id="PF01740">
    <property type="entry name" value="STAS"/>
    <property type="match status" value="1"/>
</dbReference>
<keyword evidence="3" id="KW-1185">Reference proteome</keyword>
<dbReference type="SUPFAM" id="SSF52091">
    <property type="entry name" value="SpoIIaa-like"/>
    <property type="match status" value="1"/>
</dbReference>
<name>A0ABZ1L2M8_9ACTN</name>
<dbReference type="PROSITE" id="PS50801">
    <property type="entry name" value="STAS"/>
    <property type="match status" value="1"/>
</dbReference>
<evidence type="ECO:0000259" key="1">
    <source>
        <dbReference type="PROSITE" id="PS50801"/>
    </source>
</evidence>
<dbReference type="Proteomes" id="UP001622594">
    <property type="component" value="Chromosome"/>
</dbReference>
<organism evidence="2 3">
    <name type="scientific">Streptomyces zaomyceticus</name>
    <dbReference type="NCBI Taxonomy" id="68286"/>
    <lineage>
        <taxon>Bacteria</taxon>
        <taxon>Bacillati</taxon>
        <taxon>Actinomycetota</taxon>
        <taxon>Actinomycetes</taxon>
        <taxon>Kitasatosporales</taxon>
        <taxon>Streptomycetaceae</taxon>
        <taxon>Streptomyces</taxon>
    </lineage>
</organism>
<evidence type="ECO:0000313" key="3">
    <source>
        <dbReference type="Proteomes" id="UP001622594"/>
    </source>
</evidence>
<protein>
    <submittedName>
        <fullName evidence="2">STAS domain-containing protein</fullName>
    </submittedName>
</protein>
<evidence type="ECO:0000313" key="2">
    <source>
        <dbReference type="EMBL" id="WTR68759.1"/>
    </source>
</evidence>
<dbReference type="InterPro" id="IPR036513">
    <property type="entry name" value="STAS_dom_sf"/>
</dbReference>
<proteinExistence type="predicted"/>
<sequence>MLRSLLLLLHRSSRSVISELGQLPGNGHFAALDKYADSRRLPGLIVLRVEVGIHFANAERIRSEVRRIAARKEVTAVVIDAETIPFVDVRP</sequence>
<accession>A0ABZ1L2M8</accession>
<dbReference type="RefSeq" id="WP_406082383.1">
    <property type="nucleotide sequence ID" value="NZ_CP108188.1"/>
</dbReference>